<dbReference type="PANTHER" id="PTHR12215">
    <property type="entry name" value="PHOSPHOPANTETHEINE TRANSFERASE"/>
    <property type="match status" value="1"/>
</dbReference>
<name>A0A261FBS8_9BIFI</name>
<dbReference type="InterPro" id="IPR037143">
    <property type="entry name" value="4-PPantetheinyl_Trfase_dom_sf"/>
</dbReference>
<evidence type="ECO:0000313" key="5">
    <source>
        <dbReference type="Proteomes" id="UP000216444"/>
    </source>
</evidence>
<gene>
    <name evidence="4" type="ORF">BTIS_1805</name>
</gene>
<feature type="domain" description="4'-phosphopantetheinyl transferase" evidence="3">
    <location>
        <begin position="93"/>
        <end position="187"/>
    </location>
</feature>
<dbReference type="EMBL" id="MWWV01000015">
    <property type="protein sequence ID" value="OZG56599.1"/>
    <property type="molecule type" value="Genomic_DNA"/>
</dbReference>
<dbReference type="InterPro" id="IPR008278">
    <property type="entry name" value="4-PPantetheinyl_Trfase_dom"/>
</dbReference>
<dbReference type="InterPro" id="IPR050559">
    <property type="entry name" value="P-Pant_transferase_sf"/>
</dbReference>
<dbReference type="RefSeq" id="WP_094664784.1">
    <property type="nucleotide sequence ID" value="NZ_MWWV01000015.1"/>
</dbReference>
<comment type="similarity">
    <text evidence="1">Belongs to the P-Pant transferase superfamily. Gsp/Sfp/HetI/AcpT family.</text>
</comment>
<dbReference type="PANTHER" id="PTHR12215:SF10">
    <property type="entry name" value="L-AMINOADIPATE-SEMIALDEHYDE DEHYDROGENASE-PHOSPHOPANTETHEINYL TRANSFERASE"/>
    <property type="match status" value="1"/>
</dbReference>
<dbReference type="GO" id="GO:0008897">
    <property type="term" value="F:holo-[acyl-carrier-protein] synthase activity"/>
    <property type="evidence" value="ECO:0007669"/>
    <property type="project" value="InterPro"/>
</dbReference>
<dbReference type="GO" id="GO:0000287">
    <property type="term" value="F:magnesium ion binding"/>
    <property type="evidence" value="ECO:0007669"/>
    <property type="project" value="InterPro"/>
</dbReference>
<comment type="caution">
    <text evidence="4">The sequence shown here is derived from an EMBL/GenBank/DDBJ whole genome shotgun (WGS) entry which is preliminary data.</text>
</comment>
<organism evidence="4 5">
    <name type="scientific">Bifidobacterium tissieri</name>
    <dbReference type="NCBI Taxonomy" id="1630162"/>
    <lineage>
        <taxon>Bacteria</taxon>
        <taxon>Bacillati</taxon>
        <taxon>Actinomycetota</taxon>
        <taxon>Actinomycetes</taxon>
        <taxon>Bifidobacteriales</taxon>
        <taxon>Bifidobacteriaceae</taxon>
        <taxon>Bifidobacterium</taxon>
    </lineage>
</organism>
<evidence type="ECO:0000259" key="3">
    <source>
        <dbReference type="Pfam" id="PF01648"/>
    </source>
</evidence>
<dbReference type="Pfam" id="PF01648">
    <property type="entry name" value="ACPS"/>
    <property type="match status" value="1"/>
</dbReference>
<evidence type="ECO:0000256" key="1">
    <source>
        <dbReference type="ARBA" id="ARBA00010990"/>
    </source>
</evidence>
<evidence type="ECO:0000313" key="4">
    <source>
        <dbReference type="EMBL" id="OZG56599.1"/>
    </source>
</evidence>
<evidence type="ECO:0000256" key="2">
    <source>
        <dbReference type="ARBA" id="ARBA00022679"/>
    </source>
</evidence>
<dbReference type="AlphaFoldDB" id="A0A261FBS8"/>
<proteinExistence type="inferred from homology"/>
<sequence length="216" mass="23607">MSIALETVGLRQGIDSIAYGRMLSDHAHALALRLVRAMSGDDHAVIRKDAHGRPYVVSGTGAISGAESESRTWAVSISHADGLIACAVHRGGRVGIDVESVRRPTAGVLRHCFSPRQRGELRDPISSDHSVVMDDVEADPDMLAERTIMLWTLKEAYGKYTGLGLADCAAIRACDPLFCRRRGLAVEQSRHVVNGRRYWCSVVFPNTKENGNEQVE</sequence>
<dbReference type="Gene3D" id="3.90.470.20">
    <property type="entry name" value="4'-phosphopantetheinyl transferase domain"/>
    <property type="match status" value="2"/>
</dbReference>
<dbReference type="GO" id="GO:0005829">
    <property type="term" value="C:cytosol"/>
    <property type="evidence" value="ECO:0007669"/>
    <property type="project" value="TreeGrafter"/>
</dbReference>
<reference evidence="4 5" key="1">
    <citation type="journal article" date="2017" name="BMC Genomics">
        <title>Comparative genomic and phylogenomic analyses of the Bifidobacteriaceae family.</title>
        <authorList>
            <person name="Lugli G.A."/>
            <person name="Milani C."/>
            <person name="Turroni F."/>
            <person name="Duranti S."/>
            <person name="Mancabelli L."/>
            <person name="Mangifesta M."/>
            <person name="Ferrario C."/>
            <person name="Modesto M."/>
            <person name="Mattarelli P."/>
            <person name="Jiri K."/>
            <person name="van Sinderen D."/>
            <person name="Ventura M."/>
        </authorList>
    </citation>
    <scope>NUCLEOTIDE SEQUENCE [LARGE SCALE GENOMIC DNA]</scope>
    <source>
        <strain evidence="4 5">DSM 100201</strain>
    </source>
</reference>
<keyword evidence="5" id="KW-1185">Reference proteome</keyword>
<protein>
    <submittedName>
        <fullName evidence="4">4'-phosphopantetheinyl transferase superfamily</fullName>
    </submittedName>
</protein>
<dbReference type="SUPFAM" id="SSF56214">
    <property type="entry name" value="4'-phosphopantetheinyl transferase"/>
    <property type="match status" value="1"/>
</dbReference>
<accession>A0A261FBS8</accession>
<dbReference type="Proteomes" id="UP000216444">
    <property type="component" value="Unassembled WGS sequence"/>
</dbReference>
<keyword evidence="2 4" id="KW-0808">Transferase</keyword>
<dbReference type="GO" id="GO:0019878">
    <property type="term" value="P:lysine biosynthetic process via aminoadipic acid"/>
    <property type="evidence" value="ECO:0007669"/>
    <property type="project" value="TreeGrafter"/>
</dbReference>